<evidence type="ECO:0000313" key="3">
    <source>
        <dbReference type="EMBL" id="MXQ99394.1"/>
    </source>
</evidence>
<dbReference type="EMBL" id="VBQZ03000442">
    <property type="protein sequence ID" value="MXQ99394.1"/>
    <property type="molecule type" value="Genomic_DNA"/>
</dbReference>
<evidence type="ECO:0000256" key="2">
    <source>
        <dbReference type="SAM" id="MobiDB-lite"/>
    </source>
</evidence>
<keyword evidence="4" id="KW-1185">Reference proteome</keyword>
<reference evidence="3" key="1">
    <citation type="submission" date="2019-10" db="EMBL/GenBank/DDBJ databases">
        <title>The sequence and de novo assembly of the wild yak genome.</title>
        <authorList>
            <person name="Liu Y."/>
        </authorList>
    </citation>
    <scope>NUCLEOTIDE SEQUENCE [LARGE SCALE GENOMIC DNA]</scope>
    <source>
        <strain evidence="3">WY2019</strain>
    </source>
</reference>
<keyword evidence="1" id="KW-0175">Coiled coil</keyword>
<proteinExistence type="predicted"/>
<dbReference type="AlphaFoldDB" id="A0A6B0SHA8"/>
<comment type="caution">
    <text evidence="3">The sequence shown here is derived from an EMBL/GenBank/DDBJ whole genome shotgun (WGS) entry which is preliminary data.</text>
</comment>
<evidence type="ECO:0000313" key="4">
    <source>
        <dbReference type="Proteomes" id="UP000322234"/>
    </source>
</evidence>
<sequence>MLLLLQEEEQLHLEALEREAKDICEQLEESVQNDSVQRKSERIVQRADRDMPQAGHGAAPDEKGGSVLRERNTLLDELL</sequence>
<name>A0A6B0SHA8_9CETA</name>
<organism evidence="3 4">
    <name type="scientific">Bos mutus</name>
    <name type="common">wild yak</name>
    <dbReference type="NCBI Taxonomy" id="72004"/>
    <lineage>
        <taxon>Eukaryota</taxon>
        <taxon>Metazoa</taxon>
        <taxon>Chordata</taxon>
        <taxon>Craniata</taxon>
        <taxon>Vertebrata</taxon>
        <taxon>Euteleostomi</taxon>
        <taxon>Mammalia</taxon>
        <taxon>Eutheria</taxon>
        <taxon>Laurasiatheria</taxon>
        <taxon>Artiodactyla</taxon>
        <taxon>Ruminantia</taxon>
        <taxon>Pecora</taxon>
        <taxon>Bovidae</taxon>
        <taxon>Bovinae</taxon>
        <taxon>Bos</taxon>
    </lineage>
</organism>
<feature type="compositionally biased region" description="Basic and acidic residues" evidence="2">
    <location>
        <begin position="59"/>
        <end position="68"/>
    </location>
</feature>
<protein>
    <submittedName>
        <fullName evidence="3">Uncharacterized protein</fullName>
    </submittedName>
</protein>
<feature type="region of interest" description="Disordered" evidence="2">
    <location>
        <begin position="47"/>
        <end position="68"/>
    </location>
</feature>
<dbReference type="Proteomes" id="UP000322234">
    <property type="component" value="Unassembled WGS sequence"/>
</dbReference>
<accession>A0A6B0SHA8</accession>
<feature type="coiled-coil region" evidence="1">
    <location>
        <begin position="6"/>
        <end position="33"/>
    </location>
</feature>
<evidence type="ECO:0000256" key="1">
    <source>
        <dbReference type="SAM" id="Coils"/>
    </source>
</evidence>
<gene>
    <name evidence="3" type="ORF">E5288_WYG013498</name>
</gene>